<sequence>MGEGEAKTKRTVSPTGPVGDHHRLHLRLPLPHPWAWDRSLSICAPGESNRALRRIRIGVPSRRRCRPNRSGSRGIRLGPRGQGA</sequence>
<proteinExistence type="predicted"/>
<organism evidence="2">
    <name type="scientific">Arundo donax</name>
    <name type="common">Giant reed</name>
    <name type="synonym">Donax arundinaceus</name>
    <dbReference type="NCBI Taxonomy" id="35708"/>
    <lineage>
        <taxon>Eukaryota</taxon>
        <taxon>Viridiplantae</taxon>
        <taxon>Streptophyta</taxon>
        <taxon>Embryophyta</taxon>
        <taxon>Tracheophyta</taxon>
        <taxon>Spermatophyta</taxon>
        <taxon>Magnoliopsida</taxon>
        <taxon>Liliopsida</taxon>
        <taxon>Poales</taxon>
        <taxon>Poaceae</taxon>
        <taxon>PACMAD clade</taxon>
        <taxon>Arundinoideae</taxon>
        <taxon>Arundineae</taxon>
        <taxon>Arundo</taxon>
    </lineage>
</organism>
<feature type="region of interest" description="Disordered" evidence="1">
    <location>
        <begin position="1"/>
        <end position="23"/>
    </location>
</feature>
<accession>A0A0A9G974</accession>
<reference evidence="2" key="1">
    <citation type="submission" date="2014-09" db="EMBL/GenBank/DDBJ databases">
        <authorList>
            <person name="Magalhaes I.L.F."/>
            <person name="Oliveira U."/>
            <person name="Santos F.R."/>
            <person name="Vidigal T.H.D.A."/>
            <person name="Brescovit A.D."/>
            <person name="Santos A.J."/>
        </authorList>
    </citation>
    <scope>NUCLEOTIDE SEQUENCE</scope>
    <source>
        <tissue evidence="2">Shoot tissue taken approximately 20 cm above the soil surface</tissue>
    </source>
</reference>
<dbReference type="AlphaFoldDB" id="A0A0A9G974"/>
<reference evidence="2" key="2">
    <citation type="journal article" date="2015" name="Data Brief">
        <title>Shoot transcriptome of the giant reed, Arundo donax.</title>
        <authorList>
            <person name="Barrero R.A."/>
            <person name="Guerrero F.D."/>
            <person name="Moolhuijzen P."/>
            <person name="Goolsby J.A."/>
            <person name="Tidwell J."/>
            <person name="Bellgard S.E."/>
            <person name="Bellgard M.I."/>
        </authorList>
    </citation>
    <scope>NUCLEOTIDE SEQUENCE</scope>
    <source>
        <tissue evidence="2">Shoot tissue taken approximately 20 cm above the soil surface</tissue>
    </source>
</reference>
<evidence type="ECO:0000313" key="2">
    <source>
        <dbReference type="EMBL" id="JAE21600.1"/>
    </source>
</evidence>
<dbReference type="EMBL" id="GBRH01176296">
    <property type="protein sequence ID" value="JAE21600.1"/>
    <property type="molecule type" value="Transcribed_RNA"/>
</dbReference>
<feature type="region of interest" description="Disordered" evidence="1">
    <location>
        <begin position="62"/>
        <end position="84"/>
    </location>
</feature>
<protein>
    <submittedName>
        <fullName evidence="2">Uncharacterized protein</fullName>
    </submittedName>
</protein>
<evidence type="ECO:0000256" key="1">
    <source>
        <dbReference type="SAM" id="MobiDB-lite"/>
    </source>
</evidence>
<name>A0A0A9G974_ARUDO</name>